<proteinExistence type="predicted"/>
<organism evidence="7 8">
    <name type="scientific">Chytriomyces confervae</name>
    <dbReference type="NCBI Taxonomy" id="246404"/>
    <lineage>
        <taxon>Eukaryota</taxon>
        <taxon>Fungi</taxon>
        <taxon>Fungi incertae sedis</taxon>
        <taxon>Chytridiomycota</taxon>
        <taxon>Chytridiomycota incertae sedis</taxon>
        <taxon>Chytridiomycetes</taxon>
        <taxon>Chytridiales</taxon>
        <taxon>Chytriomycetaceae</taxon>
        <taxon>Chytriomyces</taxon>
    </lineage>
</organism>
<feature type="transmembrane region" description="Helical" evidence="5">
    <location>
        <begin position="238"/>
        <end position="261"/>
    </location>
</feature>
<evidence type="ECO:0000259" key="6">
    <source>
        <dbReference type="PROSITE" id="PS50002"/>
    </source>
</evidence>
<keyword evidence="2" id="KW-0677">Repeat</keyword>
<evidence type="ECO:0000256" key="5">
    <source>
        <dbReference type="SAM" id="Phobius"/>
    </source>
</evidence>
<keyword evidence="5" id="KW-1133">Transmembrane helix</keyword>
<dbReference type="STRING" id="246404.A0A507DCG0"/>
<protein>
    <recommendedName>
        <fullName evidence="6">SH3 domain-containing protein</fullName>
    </recommendedName>
</protein>
<feature type="compositionally biased region" description="Polar residues" evidence="4">
    <location>
        <begin position="390"/>
        <end position="399"/>
    </location>
</feature>
<evidence type="ECO:0000256" key="4">
    <source>
        <dbReference type="SAM" id="MobiDB-lite"/>
    </source>
</evidence>
<gene>
    <name evidence="7" type="ORF">CcCBS67573_g10180</name>
</gene>
<dbReference type="InterPro" id="IPR036028">
    <property type="entry name" value="SH3-like_dom_sf"/>
</dbReference>
<keyword evidence="5" id="KW-0472">Membrane</keyword>
<evidence type="ECO:0000256" key="1">
    <source>
        <dbReference type="ARBA" id="ARBA00022443"/>
    </source>
</evidence>
<accession>A0A507DCG0</accession>
<dbReference type="EMBL" id="QEAP01001236">
    <property type="protein sequence ID" value="TPX48985.1"/>
    <property type="molecule type" value="Genomic_DNA"/>
</dbReference>
<keyword evidence="5" id="KW-0812">Transmembrane</keyword>
<dbReference type="Proteomes" id="UP000320333">
    <property type="component" value="Unassembled WGS sequence"/>
</dbReference>
<evidence type="ECO:0000256" key="3">
    <source>
        <dbReference type="PROSITE-ProRule" id="PRU00192"/>
    </source>
</evidence>
<dbReference type="Gene3D" id="2.30.30.40">
    <property type="entry name" value="SH3 Domains"/>
    <property type="match status" value="2"/>
</dbReference>
<comment type="caution">
    <text evidence="7">The sequence shown here is derived from an EMBL/GenBank/DDBJ whole genome shotgun (WGS) entry which is preliminary data.</text>
</comment>
<evidence type="ECO:0000313" key="7">
    <source>
        <dbReference type="EMBL" id="TPX48985.1"/>
    </source>
</evidence>
<dbReference type="PROSITE" id="PS50002">
    <property type="entry name" value="SH3"/>
    <property type="match status" value="1"/>
</dbReference>
<evidence type="ECO:0000256" key="2">
    <source>
        <dbReference type="ARBA" id="ARBA00022737"/>
    </source>
</evidence>
<reference evidence="7 8" key="1">
    <citation type="journal article" date="2019" name="Sci. Rep.">
        <title>Comparative genomics of chytrid fungi reveal insights into the obligate biotrophic and pathogenic lifestyle of Synchytrium endobioticum.</title>
        <authorList>
            <person name="van de Vossenberg B.T.L.H."/>
            <person name="Warris S."/>
            <person name="Nguyen H.D.T."/>
            <person name="van Gent-Pelzer M.P.E."/>
            <person name="Joly D.L."/>
            <person name="van de Geest H.C."/>
            <person name="Bonants P.J.M."/>
            <person name="Smith D.S."/>
            <person name="Levesque C.A."/>
            <person name="van der Lee T.A.J."/>
        </authorList>
    </citation>
    <scope>NUCLEOTIDE SEQUENCE [LARGE SCALE GENOMIC DNA]</scope>
    <source>
        <strain evidence="7 8">CBS 675.73</strain>
    </source>
</reference>
<dbReference type="InterPro" id="IPR001452">
    <property type="entry name" value="SH3_domain"/>
</dbReference>
<dbReference type="SUPFAM" id="SSF50044">
    <property type="entry name" value="SH3-domain"/>
    <property type="match status" value="2"/>
</dbReference>
<name>A0A507DCG0_9FUNG</name>
<dbReference type="PANTHER" id="PTHR46218">
    <property type="entry name" value="LASP"/>
    <property type="match status" value="1"/>
</dbReference>
<keyword evidence="1 3" id="KW-0728">SH3 domain</keyword>
<dbReference type="PANTHER" id="PTHR46218:SF4">
    <property type="entry name" value="LIM AND SH3 DOMAIN PROTEIN LASP"/>
    <property type="match status" value="1"/>
</dbReference>
<feature type="region of interest" description="Disordered" evidence="4">
    <location>
        <begin position="557"/>
        <end position="580"/>
    </location>
</feature>
<dbReference type="SMART" id="SM00326">
    <property type="entry name" value="SH3"/>
    <property type="match status" value="2"/>
</dbReference>
<feature type="region of interest" description="Disordered" evidence="4">
    <location>
        <begin position="390"/>
        <end position="411"/>
    </location>
</feature>
<dbReference type="InterPro" id="IPR051759">
    <property type="entry name" value="LIM-SH3_domain_protein"/>
</dbReference>
<keyword evidence="8" id="KW-1185">Reference proteome</keyword>
<sequence length="580" mass="60827">MSLCVSLANSTACPDFAGFSAFIDTAQISGVSDLASFDNYIETSITTSGGFATFAQMETVPSTPPTAGLNCTGFTGRGLRYHREALCAILASQGSNAQSGCGSAGKQVDFCASTVKLFVDSFNVMLADGQQCPSPNTQRAAAYIRFYSDNTANLVSNGGCRYKASNEKLCGFSTTDQFNAFCAATATATATDPCCSGQGSNITVSPAFIPTLAPSSTAALPPTNSSDSSTSNDASRPFPIPAIATAGGVALILVTSTLIYLCSRRNQAREFVTYGSDKDLDDGNGANGQRFSMERLDAAKAPMGLAGANGSKFTRPMSSGKHLHNVLFNYYPTIEDELVAYIGDKILIKAEYDDGWAYGGNLRTMQEGFFPIGILGLGHRSGQDLRQATASPSFQPSTINNTNNNGFRNDNSRTASIYGARVSSIMMGPSKSPIPSVNLNPSFTPITAVSPMSTPAPSIPAMSPVQEKKLHIVAYDFVPSMNDEIELRVGDQIDLQQEFDDGWGFGFNTNTQLQGVLPLDCLLGYGEGGFSAGGGGGVSAASSPVYGGSNAGKKYGSRTSSILGNAPVQDSTYGHQPSRR</sequence>
<evidence type="ECO:0000313" key="8">
    <source>
        <dbReference type="Proteomes" id="UP000320333"/>
    </source>
</evidence>
<feature type="compositionally biased region" description="Low complexity" evidence="4">
    <location>
        <begin position="400"/>
        <end position="409"/>
    </location>
</feature>
<dbReference type="OrthoDB" id="5340910at2759"/>
<dbReference type="AlphaFoldDB" id="A0A507DCG0"/>
<feature type="domain" description="SH3" evidence="6">
    <location>
        <begin position="466"/>
        <end position="527"/>
    </location>
</feature>